<reference evidence="6 7" key="1">
    <citation type="submission" date="2016-07" db="EMBL/GenBank/DDBJ databases">
        <title>Pervasive Adenine N6-methylation of Active Genes in Fungi.</title>
        <authorList>
            <consortium name="DOE Joint Genome Institute"/>
            <person name="Mondo S.J."/>
            <person name="Dannebaum R.O."/>
            <person name="Kuo R.C."/>
            <person name="Labutti K."/>
            <person name="Haridas S."/>
            <person name="Kuo A."/>
            <person name="Salamov A."/>
            <person name="Ahrendt S.R."/>
            <person name="Lipzen A."/>
            <person name="Sullivan W."/>
            <person name="Andreopoulos W.B."/>
            <person name="Clum A."/>
            <person name="Lindquist E."/>
            <person name="Daum C."/>
            <person name="Ramamoorthy G.K."/>
            <person name="Gryganskyi A."/>
            <person name="Culley D."/>
            <person name="Magnuson J.K."/>
            <person name="James T.Y."/>
            <person name="O'Malley M.A."/>
            <person name="Stajich J.E."/>
            <person name="Spatafora J.W."/>
            <person name="Visel A."/>
            <person name="Grigoriev I.V."/>
        </authorList>
    </citation>
    <scope>NUCLEOTIDE SEQUENCE [LARGE SCALE GENOMIC DNA]</scope>
    <source>
        <strain evidence="6 7">12-1054</strain>
    </source>
</reference>
<protein>
    <submittedName>
        <fullName evidence="6">8-amino-7-oxononanoate synthase</fullName>
    </submittedName>
</protein>
<dbReference type="RefSeq" id="XP_040727008.1">
    <property type="nucleotide sequence ID" value="XM_040867579.1"/>
</dbReference>
<organism evidence="6 7">
    <name type="scientific">Protomyces lactucae-debilis</name>
    <dbReference type="NCBI Taxonomy" id="2754530"/>
    <lineage>
        <taxon>Eukaryota</taxon>
        <taxon>Fungi</taxon>
        <taxon>Dikarya</taxon>
        <taxon>Ascomycota</taxon>
        <taxon>Taphrinomycotina</taxon>
        <taxon>Taphrinomycetes</taxon>
        <taxon>Taphrinales</taxon>
        <taxon>Protomycetaceae</taxon>
        <taxon>Protomyces</taxon>
    </lineage>
</organism>
<feature type="domain" description="Aminotransferase class I/classII large" evidence="5">
    <location>
        <begin position="38"/>
        <end position="397"/>
    </location>
</feature>
<dbReference type="InterPro" id="IPR004839">
    <property type="entry name" value="Aminotransferase_I/II_large"/>
</dbReference>
<dbReference type="GO" id="GO:0030170">
    <property type="term" value="F:pyridoxal phosphate binding"/>
    <property type="evidence" value="ECO:0007669"/>
    <property type="project" value="InterPro"/>
</dbReference>
<evidence type="ECO:0000313" key="7">
    <source>
        <dbReference type="Proteomes" id="UP000193685"/>
    </source>
</evidence>
<dbReference type="InterPro" id="IPR015421">
    <property type="entry name" value="PyrdxlP-dep_Trfase_major"/>
</dbReference>
<dbReference type="OrthoDB" id="2382073at2759"/>
<comment type="cofactor">
    <cofactor evidence="1">
        <name>pyridoxal 5'-phosphate</name>
        <dbReference type="ChEBI" id="CHEBI:597326"/>
    </cofactor>
</comment>
<keyword evidence="7" id="KW-1185">Reference proteome</keyword>
<dbReference type="PANTHER" id="PTHR13693">
    <property type="entry name" value="CLASS II AMINOTRANSFERASE/8-AMINO-7-OXONONANOATE SYNTHASE"/>
    <property type="match status" value="1"/>
</dbReference>
<evidence type="ECO:0000256" key="4">
    <source>
        <dbReference type="ARBA" id="ARBA00022898"/>
    </source>
</evidence>
<dbReference type="GeneID" id="63784178"/>
<dbReference type="GO" id="GO:0016740">
    <property type="term" value="F:transferase activity"/>
    <property type="evidence" value="ECO:0007669"/>
    <property type="project" value="UniProtKB-KW"/>
</dbReference>
<evidence type="ECO:0000313" key="6">
    <source>
        <dbReference type="EMBL" id="ORY85526.1"/>
    </source>
</evidence>
<dbReference type="Gene3D" id="3.90.1150.10">
    <property type="entry name" value="Aspartate Aminotransferase, domain 1"/>
    <property type="match status" value="1"/>
</dbReference>
<sequence length="414" mass="45046">MHGVQDGRLHQQLSVALKQRERKGSLRALKPSSLDHTLLDFSSNDYLDLASAAILRTVFTRYLEQQGTLASTGSRLLSGNSHLANTIEEEARAYWQSPEALLCGSGYEANVSLFSTIPQPGDVVLYDAFIHASVHVGLKTSRAARKVAFRHNDMAHLRSLLRHEASDLVDCPKTVFIACETVYSMDGDLCPLVDMLAVIRSTYPSARVILDEAHATGVFGPLGRGLASHLELANAPEILVRLHTFGKGAAGTGAIILCDALVKSYLLNYAKGLIYSTFLSAPALCLMRASLTALSTGQTLARQNQLWQRTRTFHALLSDRLCADSSSTLVVPSTGPQSPIIPILTSRPLQLSQFLHARGFRVMPVRYPTVPRDAERIRICLRAEVSVASLEALVDALADWQKLGHVDSGAVAKL</sequence>
<dbReference type="STRING" id="56484.A0A1Y2FQP2"/>
<dbReference type="InterPro" id="IPR015424">
    <property type="entry name" value="PyrdxlP-dep_Trfase"/>
</dbReference>
<dbReference type="PANTHER" id="PTHR13693:SF77">
    <property type="entry name" value="8-AMINO-7-OXONONANOATE SYNTHASE"/>
    <property type="match status" value="1"/>
</dbReference>
<dbReference type="SUPFAM" id="SSF53383">
    <property type="entry name" value="PLP-dependent transferases"/>
    <property type="match status" value="1"/>
</dbReference>
<gene>
    <name evidence="6" type="ORF">BCR37DRAFT_344698</name>
</gene>
<dbReference type="Gene3D" id="3.40.640.10">
    <property type="entry name" value="Type I PLP-dependent aspartate aminotransferase-like (Major domain)"/>
    <property type="match status" value="1"/>
</dbReference>
<keyword evidence="3" id="KW-0808">Transferase</keyword>
<evidence type="ECO:0000256" key="2">
    <source>
        <dbReference type="ARBA" id="ARBA00010008"/>
    </source>
</evidence>
<dbReference type="AlphaFoldDB" id="A0A1Y2FQP2"/>
<comment type="similarity">
    <text evidence="2">Belongs to the class-II pyridoxal-phosphate-dependent aminotransferase family. BioF subfamily.</text>
</comment>
<evidence type="ECO:0000256" key="3">
    <source>
        <dbReference type="ARBA" id="ARBA00022679"/>
    </source>
</evidence>
<dbReference type="Proteomes" id="UP000193685">
    <property type="component" value="Unassembled WGS sequence"/>
</dbReference>
<dbReference type="EMBL" id="MCFI01000004">
    <property type="protein sequence ID" value="ORY85526.1"/>
    <property type="molecule type" value="Genomic_DNA"/>
</dbReference>
<dbReference type="GO" id="GO:0009102">
    <property type="term" value="P:biotin biosynthetic process"/>
    <property type="evidence" value="ECO:0007669"/>
    <property type="project" value="TreeGrafter"/>
</dbReference>
<proteinExistence type="inferred from homology"/>
<evidence type="ECO:0000256" key="1">
    <source>
        <dbReference type="ARBA" id="ARBA00001933"/>
    </source>
</evidence>
<keyword evidence="4" id="KW-0663">Pyridoxal phosphate</keyword>
<dbReference type="OMA" id="GTHEYCD"/>
<evidence type="ECO:0000259" key="5">
    <source>
        <dbReference type="Pfam" id="PF00155"/>
    </source>
</evidence>
<dbReference type="InterPro" id="IPR050087">
    <property type="entry name" value="AON_synthase_class-II"/>
</dbReference>
<accession>A0A1Y2FQP2</accession>
<comment type="caution">
    <text evidence="6">The sequence shown here is derived from an EMBL/GenBank/DDBJ whole genome shotgun (WGS) entry which is preliminary data.</text>
</comment>
<name>A0A1Y2FQP2_PROLT</name>
<dbReference type="Pfam" id="PF00155">
    <property type="entry name" value="Aminotran_1_2"/>
    <property type="match status" value="1"/>
</dbReference>
<dbReference type="InterPro" id="IPR015422">
    <property type="entry name" value="PyrdxlP-dep_Trfase_small"/>
</dbReference>